<dbReference type="Proteomes" id="UP000313359">
    <property type="component" value="Unassembled WGS sequence"/>
</dbReference>
<reference evidence="1" key="1">
    <citation type="journal article" date="2018" name="Genome Biol. Evol.">
        <title>Genomics and development of Lentinus tigrinus, a white-rot wood-decaying mushroom with dimorphic fruiting bodies.</title>
        <authorList>
            <person name="Wu B."/>
            <person name="Xu Z."/>
            <person name="Knudson A."/>
            <person name="Carlson A."/>
            <person name="Chen N."/>
            <person name="Kovaka S."/>
            <person name="LaButti K."/>
            <person name="Lipzen A."/>
            <person name="Pennachio C."/>
            <person name="Riley R."/>
            <person name="Schakwitz W."/>
            <person name="Umezawa K."/>
            <person name="Ohm R.A."/>
            <person name="Grigoriev I.V."/>
            <person name="Nagy L.G."/>
            <person name="Gibbons J."/>
            <person name="Hibbett D."/>
        </authorList>
    </citation>
    <scope>NUCLEOTIDE SEQUENCE [LARGE SCALE GENOMIC DNA]</scope>
    <source>
        <strain evidence="1">ALCF2SS1-6</strain>
    </source>
</reference>
<name>A0A5C2S3C1_9APHY</name>
<protein>
    <submittedName>
        <fullName evidence="1">Uncharacterized protein</fullName>
    </submittedName>
</protein>
<dbReference type="AlphaFoldDB" id="A0A5C2S3C1"/>
<organism evidence="1 2">
    <name type="scientific">Lentinus tigrinus ALCF2SS1-6</name>
    <dbReference type="NCBI Taxonomy" id="1328759"/>
    <lineage>
        <taxon>Eukaryota</taxon>
        <taxon>Fungi</taxon>
        <taxon>Dikarya</taxon>
        <taxon>Basidiomycota</taxon>
        <taxon>Agaricomycotina</taxon>
        <taxon>Agaricomycetes</taxon>
        <taxon>Polyporales</taxon>
        <taxon>Polyporaceae</taxon>
        <taxon>Lentinus</taxon>
    </lineage>
</organism>
<accession>A0A5C2S3C1</accession>
<keyword evidence="2" id="KW-1185">Reference proteome</keyword>
<sequence>MELGETCSNTRSSREKRTSCASALLGAPCPAFCPTVLVSQSLGTRTHNASPVRPSEAPHTAVGDRLVVDVGSGVPQEAEDRARTYTLAIVFGALPPQDVAYARASYTATTSSLASRSRFCQCQHTRSARPKSNLSILGSLRAVGANGQLSRRAPSVSTFRLREDTTLEKQPRRTVVGGRKIDFFIQDADGTD</sequence>
<evidence type="ECO:0000313" key="1">
    <source>
        <dbReference type="EMBL" id="RPD58105.1"/>
    </source>
</evidence>
<evidence type="ECO:0000313" key="2">
    <source>
        <dbReference type="Proteomes" id="UP000313359"/>
    </source>
</evidence>
<dbReference type="EMBL" id="ML122277">
    <property type="protein sequence ID" value="RPD58105.1"/>
    <property type="molecule type" value="Genomic_DNA"/>
</dbReference>
<gene>
    <name evidence="1" type="ORF">L227DRAFT_196701</name>
</gene>
<proteinExistence type="predicted"/>